<dbReference type="Proteomes" id="UP001152519">
    <property type="component" value="Unassembled WGS sequence"/>
</dbReference>
<name>A0A9W4GQK1_9ACTN</name>
<proteinExistence type="predicted"/>
<evidence type="ECO:0000256" key="1">
    <source>
        <dbReference type="SAM" id="MobiDB-lite"/>
    </source>
</evidence>
<feature type="compositionally biased region" description="Polar residues" evidence="1">
    <location>
        <begin position="179"/>
        <end position="190"/>
    </location>
</feature>
<dbReference type="AlphaFoldDB" id="A0A9W4GQK1"/>
<gene>
    <name evidence="2" type="ORF">SCOCK_210119</name>
</gene>
<evidence type="ECO:0000313" key="2">
    <source>
        <dbReference type="EMBL" id="CAG6393679.1"/>
    </source>
</evidence>
<sequence>MRQPVDMTNAPAISPRPQVSVHGIHFTAQARRIRSIRCRPRRRRRVGHGGLARPGGRRLLAVQEHRDRDVPDGRHERRGLGVQLHRQQQPAVGLGRRQRRCGLPAAQEPGHRAVPGHRRQEQRQCGLDEFLHVDRRPALGLQRHHAAVRLGARRGAQGVLRRLAAHRPRQLPGLGGLAQLTTGRRGSSRD</sequence>
<comment type="caution">
    <text evidence="2">The sequence shown here is derived from an EMBL/GenBank/DDBJ whole genome shotgun (WGS) entry which is preliminary data.</text>
</comment>
<feature type="region of interest" description="Disordered" evidence="1">
    <location>
        <begin position="167"/>
        <end position="190"/>
    </location>
</feature>
<keyword evidence="3" id="KW-1185">Reference proteome</keyword>
<evidence type="ECO:0000313" key="3">
    <source>
        <dbReference type="Proteomes" id="UP001152519"/>
    </source>
</evidence>
<dbReference type="EMBL" id="CAJSLV010000050">
    <property type="protein sequence ID" value="CAG6393679.1"/>
    <property type="molecule type" value="Genomic_DNA"/>
</dbReference>
<reference evidence="2" key="1">
    <citation type="submission" date="2021-05" db="EMBL/GenBank/DDBJ databases">
        <authorList>
            <person name="Arsene-Ploetze F."/>
        </authorList>
    </citation>
    <scope>NUCLEOTIDE SEQUENCE</scope>
    <source>
        <strain evidence="2">DSM 42138</strain>
    </source>
</reference>
<organism evidence="2 3">
    <name type="scientific">Actinacidiphila cocklensis</name>
    <dbReference type="NCBI Taxonomy" id="887465"/>
    <lineage>
        <taxon>Bacteria</taxon>
        <taxon>Bacillati</taxon>
        <taxon>Actinomycetota</taxon>
        <taxon>Actinomycetes</taxon>
        <taxon>Kitasatosporales</taxon>
        <taxon>Streptomycetaceae</taxon>
        <taxon>Actinacidiphila</taxon>
    </lineage>
</organism>
<protein>
    <submittedName>
        <fullName evidence="2">Uncharacterized protein</fullName>
    </submittedName>
</protein>
<accession>A0A9W4GQK1</accession>